<dbReference type="InterPro" id="IPR038514">
    <property type="entry name" value="AAR2_C_sf"/>
</dbReference>
<dbReference type="InterPro" id="IPR033648">
    <property type="entry name" value="AAR2_C"/>
</dbReference>
<evidence type="ECO:0000256" key="1">
    <source>
        <dbReference type="ARBA" id="ARBA00006281"/>
    </source>
</evidence>
<dbReference type="PANTHER" id="PTHR12689:SF4">
    <property type="entry name" value="PROTEIN AAR2 HOMOLOG"/>
    <property type="match status" value="1"/>
</dbReference>
<feature type="region of interest" description="Disordered" evidence="2">
    <location>
        <begin position="390"/>
        <end position="421"/>
    </location>
</feature>
<gene>
    <name evidence="5" type="ORF">BDY17DRAFT_243722</name>
</gene>
<dbReference type="CDD" id="cd13778">
    <property type="entry name" value="Aar2_C"/>
    <property type="match status" value="1"/>
</dbReference>
<comment type="similarity">
    <text evidence="1">Belongs to the AAR2 family.</text>
</comment>
<dbReference type="Gene3D" id="2.60.34.20">
    <property type="match status" value="1"/>
</dbReference>
<dbReference type="OrthoDB" id="201752at2759"/>
<feature type="domain" description="AAR2 C-terminal" evidence="3">
    <location>
        <begin position="184"/>
        <end position="340"/>
    </location>
</feature>
<dbReference type="InterPro" id="IPR038516">
    <property type="entry name" value="AAR2_N_sf"/>
</dbReference>
<dbReference type="InterPro" id="IPR007946">
    <property type="entry name" value="AAR2"/>
</dbReference>
<feature type="compositionally biased region" description="Acidic residues" evidence="2">
    <location>
        <begin position="407"/>
        <end position="421"/>
    </location>
</feature>
<accession>A0A6A6Q685</accession>
<dbReference type="Gene3D" id="1.25.40.550">
    <property type="entry name" value="Aar2, C-terminal domain-like"/>
    <property type="match status" value="1"/>
</dbReference>
<feature type="domain" description="AAR2 N-terminal" evidence="4">
    <location>
        <begin position="7"/>
        <end position="146"/>
    </location>
</feature>
<dbReference type="InterPro" id="IPR033647">
    <property type="entry name" value="Aar2_N"/>
</dbReference>
<proteinExistence type="inferred from homology"/>
<name>A0A6A6Q685_9PEZI</name>
<dbReference type="CDD" id="cd13777">
    <property type="entry name" value="Aar2_N"/>
    <property type="match status" value="1"/>
</dbReference>
<dbReference type="PANTHER" id="PTHR12689">
    <property type="entry name" value="A1 CISTRON SPLICING FACTOR AAR2-RELATED"/>
    <property type="match status" value="1"/>
</dbReference>
<dbReference type="GeneID" id="54471463"/>
<dbReference type="Pfam" id="PF05282">
    <property type="entry name" value="AAR2"/>
    <property type="match status" value="1"/>
</dbReference>
<keyword evidence="6" id="KW-1185">Reference proteome</keyword>
<dbReference type="GO" id="GO:0000244">
    <property type="term" value="P:spliceosomal tri-snRNP complex assembly"/>
    <property type="evidence" value="ECO:0007669"/>
    <property type="project" value="TreeGrafter"/>
</dbReference>
<dbReference type="Proteomes" id="UP000799767">
    <property type="component" value="Unassembled WGS sequence"/>
</dbReference>
<dbReference type="AlphaFoldDB" id="A0A6A6Q685"/>
<evidence type="ECO:0000256" key="2">
    <source>
        <dbReference type="SAM" id="MobiDB-lite"/>
    </source>
</evidence>
<evidence type="ECO:0000313" key="6">
    <source>
        <dbReference type="Proteomes" id="UP000799767"/>
    </source>
</evidence>
<reference evidence="5" key="1">
    <citation type="journal article" date="2020" name="Stud. Mycol.">
        <title>101 Dothideomycetes genomes: a test case for predicting lifestyles and emergence of pathogens.</title>
        <authorList>
            <person name="Haridas S."/>
            <person name="Albert R."/>
            <person name="Binder M."/>
            <person name="Bloem J."/>
            <person name="Labutti K."/>
            <person name="Salamov A."/>
            <person name="Andreopoulos B."/>
            <person name="Baker S."/>
            <person name="Barry K."/>
            <person name="Bills G."/>
            <person name="Bluhm B."/>
            <person name="Cannon C."/>
            <person name="Castanera R."/>
            <person name="Culley D."/>
            <person name="Daum C."/>
            <person name="Ezra D."/>
            <person name="Gonzalez J."/>
            <person name="Henrissat B."/>
            <person name="Kuo A."/>
            <person name="Liang C."/>
            <person name="Lipzen A."/>
            <person name="Lutzoni F."/>
            <person name="Magnuson J."/>
            <person name="Mondo S."/>
            <person name="Nolan M."/>
            <person name="Ohm R."/>
            <person name="Pangilinan J."/>
            <person name="Park H.-J."/>
            <person name="Ramirez L."/>
            <person name="Alfaro M."/>
            <person name="Sun H."/>
            <person name="Tritt A."/>
            <person name="Yoshinaga Y."/>
            <person name="Zwiers L.-H."/>
            <person name="Turgeon B."/>
            <person name="Goodwin S."/>
            <person name="Spatafora J."/>
            <person name="Crous P."/>
            <person name="Grigoriev I."/>
        </authorList>
    </citation>
    <scope>NUCLEOTIDE SEQUENCE</scope>
    <source>
        <strain evidence="5">CBS 113389</strain>
    </source>
</reference>
<protein>
    <submittedName>
        <fullName evidence="5">AAR2 protein-domain-containing protein</fullName>
    </submittedName>
</protein>
<dbReference type="Pfam" id="PF20981">
    <property type="entry name" value="AAR2_1st"/>
    <property type="match status" value="1"/>
</dbReference>
<evidence type="ECO:0000313" key="5">
    <source>
        <dbReference type="EMBL" id="KAF2487948.1"/>
    </source>
</evidence>
<dbReference type="EMBL" id="MU001631">
    <property type="protein sequence ID" value="KAF2487948.1"/>
    <property type="molecule type" value="Genomic_DNA"/>
</dbReference>
<evidence type="ECO:0000259" key="4">
    <source>
        <dbReference type="Pfam" id="PF20981"/>
    </source>
</evidence>
<sequence length="421" mass="46653">MESSEAPVVLMLGLPEGALGGIDLLSFTTTPRFRGVKGISTGLHFAFASPTTAFSERHGIWFDITNNGNPPDVIVTQWDAASEALVRITDETEILRQRANLGSIWNGLTPYRQEVAKTEGDDVEVSSDWSTLTASITPTLLSRLLGNGADWKVSSANSSRRDLEDIPGLVDQDLDLQPGEELHFLPIDLKQTWREGATGRERTDAAQDRSWALNNLTHNPLEIIGELQFCFLMILTINNFSCLEQWKRLLTLLFTCKSAVAEQPDLFIAAIAALRIQLQHCKDAEGGLIDLADEGGSLLKSLLVRFRKGLTGLDAIDVQDVVDELDDLEEYLKQEYGWQFGGSFAKTGLLELEDGEQVRMDTTAFDEDDETGEFAPQVVDLTPEQAKLLGVQDEVDLPQTLTRTSDESEDNQDLEDMDSRY</sequence>
<dbReference type="RefSeq" id="XP_033594517.1">
    <property type="nucleotide sequence ID" value="XM_033730461.1"/>
</dbReference>
<organism evidence="5 6">
    <name type="scientific">Neohortaea acidophila</name>
    <dbReference type="NCBI Taxonomy" id="245834"/>
    <lineage>
        <taxon>Eukaryota</taxon>
        <taxon>Fungi</taxon>
        <taxon>Dikarya</taxon>
        <taxon>Ascomycota</taxon>
        <taxon>Pezizomycotina</taxon>
        <taxon>Dothideomycetes</taxon>
        <taxon>Dothideomycetidae</taxon>
        <taxon>Mycosphaerellales</taxon>
        <taxon>Teratosphaeriaceae</taxon>
        <taxon>Neohortaea</taxon>
    </lineage>
</organism>
<evidence type="ECO:0000259" key="3">
    <source>
        <dbReference type="Pfam" id="PF05282"/>
    </source>
</evidence>